<evidence type="ECO:0000313" key="3">
    <source>
        <dbReference type="Proteomes" id="UP000664601"/>
    </source>
</evidence>
<dbReference type="Pfam" id="PF14501">
    <property type="entry name" value="HATPase_c_5"/>
    <property type="match status" value="1"/>
</dbReference>
<dbReference type="PANTHER" id="PTHR40448">
    <property type="entry name" value="TWO-COMPONENT SENSOR HISTIDINE KINASE"/>
    <property type="match status" value="1"/>
</dbReference>
<reference evidence="2 3" key="1">
    <citation type="submission" date="2021-03" db="EMBL/GenBank/DDBJ databases">
        <title>Enterococcal diversity collection.</title>
        <authorList>
            <person name="Gilmore M.S."/>
            <person name="Schwartzman J."/>
            <person name="Van Tyne D."/>
            <person name="Martin M."/>
            <person name="Earl A.M."/>
            <person name="Manson A.L."/>
            <person name="Straub T."/>
            <person name="Salamzade R."/>
            <person name="Saavedra J."/>
            <person name="Lebreton F."/>
            <person name="Prichula J."/>
            <person name="Schaufler K."/>
            <person name="Gaca A."/>
            <person name="Sgardioli B."/>
            <person name="Wagenaar J."/>
            <person name="Strong T."/>
        </authorList>
    </citation>
    <scope>NUCLEOTIDE SEQUENCE [LARGE SCALE GENOMIC DNA]</scope>
    <source>
        <strain evidence="2 3">669A</strain>
    </source>
</reference>
<keyword evidence="3" id="KW-1185">Reference proteome</keyword>
<sequence>MRLESESKKAIYENQLSYLKSIEKNAEEVRKFKHDYQNILLSMDSYFHEDKYEDLKKYYFTQIKQSSESLNIVNTQLNKLSRIQSMALRSIFYVKLSIIDSEKVNLNLEIDKNFFVEEKDEISLVRALGIILDNSVDALEELEQGDLQIALIENDGSNLIIVKNSCSADLPPLYQLEEKGFSTKGSNRGIGLSNLREIMEETDLLLETEIVDQYFIQKIIF</sequence>
<dbReference type="InterPro" id="IPR036890">
    <property type="entry name" value="HATPase_C_sf"/>
</dbReference>
<organism evidence="2 3">
    <name type="scientific">Candidatus Enterococcus moelleringii</name>
    <dbReference type="NCBI Taxonomy" id="2815325"/>
    <lineage>
        <taxon>Bacteria</taxon>
        <taxon>Bacillati</taxon>
        <taxon>Bacillota</taxon>
        <taxon>Bacilli</taxon>
        <taxon>Lactobacillales</taxon>
        <taxon>Enterococcaceae</taxon>
        <taxon>Enterococcus</taxon>
    </lineage>
</organism>
<accession>A0ABS3LD53</accession>
<dbReference type="InterPro" id="IPR032834">
    <property type="entry name" value="NatK-like_C"/>
</dbReference>
<evidence type="ECO:0000313" key="2">
    <source>
        <dbReference type="EMBL" id="MBO1306661.1"/>
    </source>
</evidence>
<dbReference type="SUPFAM" id="SSF55874">
    <property type="entry name" value="ATPase domain of HSP90 chaperone/DNA topoisomerase II/histidine kinase"/>
    <property type="match status" value="1"/>
</dbReference>
<name>A0ABS3LD53_9ENTE</name>
<comment type="caution">
    <text evidence="2">The sequence shown here is derived from an EMBL/GenBank/DDBJ whole genome shotgun (WGS) entry which is preliminary data.</text>
</comment>
<dbReference type="RefSeq" id="WP_207673590.1">
    <property type="nucleotide sequence ID" value="NZ_JAFREM010000017.1"/>
</dbReference>
<gene>
    <name evidence="2" type="ORF">JZO70_10840</name>
</gene>
<dbReference type="Gene3D" id="3.30.565.10">
    <property type="entry name" value="Histidine kinase-like ATPase, C-terminal domain"/>
    <property type="match status" value="1"/>
</dbReference>
<proteinExistence type="predicted"/>
<dbReference type="PANTHER" id="PTHR40448:SF1">
    <property type="entry name" value="TWO-COMPONENT SENSOR HISTIDINE KINASE"/>
    <property type="match status" value="1"/>
</dbReference>
<dbReference type="Proteomes" id="UP000664601">
    <property type="component" value="Unassembled WGS sequence"/>
</dbReference>
<dbReference type="EMBL" id="JAFREM010000017">
    <property type="protein sequence ID" value="MBO1306661.1"/>
    <property type="molecule type" value="Genomic_DNA"/>
</dbReference>
<feature type="domain" description="Sensor histidine kinase NatK-like C-terminal" evidence="1">
    <location>
        <begin position="123"/>
        <end position="221"/>
    </location>
</feature>
<protein>
    <submittedName>
        <fullName evidence="2">GHKL domain-containing protein</fullName>
    </submittedName>
</protein>
<evidence type="ECO:0000259" key="1">
    <source>
        <dbReference type="Pfam" id="PF14501"/>
    </source>
</evidence>